<name>E7DPY0_9NOSO</name>
<dbReference type="EMBL" id="HQ291127">
    <property type="protein sequence ID" value="ADO19138.1"/>
    <property type="molecule type" value="Genomic_DNA"/>
</dbReference>
<evidence type="ECO:0000313" key="1">
    <source>
        <dbReference type="EMBL" id="ADO19138.1"/>
    </source>
</evidence>
<reference evidence="1" key="1">
    <citation type="journal article" date="2011" name="Acta Physiol. Plant.">
        <title>An investigation on the genetic background of Nostoc flagelliforme by similarity analysis of its partial genomic DNA and phylogenetic comparison of deduced related species.</title>
        <authorList>
            <person name="Gao X."/>
            <person name="Liu K."/>
            <person name="Qiu B.S."/>
        </authorList>
    </citation>
    <scope>NUCLEOTIDE SEQUENCE</scope>
    <source>
        <strain evidence="1">Sunitezuoqi</strain>
    </source>
</reference>
<gene>
    <name evidence="1" type="ORF">Nfla_5502</name>
</gene>
<organism evidence="1">
    <name type="scientific">Nostoc flagelliforme str. Sunitezuoqi</name>
    <dbReference type="NCBI Taxonomy" id="676037"/>
    <lineage>
        <taxon>Bacteria</taxon>
        <taxon>Bacillati</taxon>
        <taxon>Cyanobacteriota</taxon>
        <taxon>Cyanophyceae</taxon>
        <taxon>Nostocales</taxon>
        <taxon>Nostocaceae</taxon>
        <taxon>Nostoc</taxon>
    </lineage>
</organism>
<proteinExistence type="predicted"/>
<accession>E7DPY0</accession>
<sequence>MKFDLFLFYLLRLLTIPAIADGLYFPFYPVVLLKTLKLLLTHKIQVITIPKVHIASTTA</sequence>
<protein>
    <submittedName>
        <fullName evidence="1">Uncharacterized protein</fullName>
    </submittedName>
</protein>
<dbReference type="AlphaFoldDB" id="E7DPY0"/>